<reference evidence="1 2" key="1">
    <citation type="submission" date="2019-10" db="EMBL/GenBank/DDBJ databases">
        <title>Description of Paenibacillus humi sp. nov.</title>
        <authorList>
            <person name="Carlier A."/>
            <person name="Qi S."/>
        </authorList>
    </citation>
    <scope>NUCLEOTIDE SEQUENCE [LARGE SCALE GENOMIC DNA]</scope>
    <source>
        <strain evidence="1 2">LMG 31461</strain>
    </source>
</reference>
<dbReference type="EMBL" id="WHNY01000060">
    <property type="protein sequence ID" value="NOU66083.1"/>
    <property type="molecule type" value="Genomic_DNA"/>
</dbReference>
<comment type="caution">
    <text evidence="1">The sequence shown here is derived from an EMBL/GenBank/DDBJ whole genome shotgun (WGS) entry which is preliminary data.</text>
</comment>
<dbReference type="Proteomes" id="UP000653578">
    <property type="component" value="Unassembled WGS sequence"/>
</dbReference>
<dbReference type="RefSeq" id="WP_171632338.1">
    <property type="nucleotide sequence ID" value="NZ_WHNY01000060.1"/>
</dbReference>
<evidence type="ECO:0000313" key="2">
    <source>
        <dbReference type="Proteomes" id="UP000653578"/>
    </source>
</evidence>
<gene>
    <name evidence="1" type="ORF">GC096_18770</name>
</gene>
<protein>
    <submittedName>
        <fullName evidence="1">Uncharacterized protein</fullName>
    </submittedName>
</protein>
<organism evidence="1 2">
    <name type="scientific">Paenibacillus plantarum</name>
    <dbReference type="NCBI Taxonomy" id="2654975"/>
    <lineage>
        <taxon>Bacteria</taxon>
        <taxon>Bacillati</taxon>
        <taxon>Bacillota</taxon>
        <taxon>Bacilli</taxon>
        <taxon>Bacillales</taxon>
        <taxon>Paenibacillaceae</taxon>
        <taxon>Paenibacillus</taxon>
    </lineage>
</organism>
<proteinExistence type="predicted"/>
<keyword evidence="2" id="KW-1185">Reference proteome</keyword>
<sequence>MNVCLNEQVNFIIKRNLRRESPEEWLAIAQQDGMCCEEREGKRVYLGAMTWNDKKLVQPIRAVYHVTERTIEADGQILLTPTVDAEVYWTTLVCEYEQ</sequence>
<name>A0ABX1XDP9_9BACL</name>
<evidence type="ECO:0000313" key="1">
    <source>
        <dbReference type="EMBL" id="NOU66083.1"/>
    </source>
</evidence>
<accession>A0ABX1XDP9</accession>